<reference evidence="5 6" key="1">
    <citation type="submission" date="2020-05" db="EMBL/GenBank/DDBJ databases">
        <title>Complete genome of Desulfobulbus oligotrophicus.</title>
        <authorList>
            <person name="Podar M."/>
        </authorList>
    </citation>
    <scope>NUCLEOTIDE SEQUENCE [LARGE SCALE GENOMIC DNA]</scope>
    <source>
        <strain evidence="5 6">Prop6</strain>
    </source>
</reference>
<dbReference type="KEGG" id="dog:HP555_10840"/>
<evidence type="ECO:0000313" key="5">
    <source>
        <dbReference type="EMBL" id="QQG66325.1"/>
    </source>
</evidence>
<dbReference type="GO" id="GO:0006310">
    <property type="term" value="P:DNA recombination"/>
    <property type="evidence" value="ECO:0007669"/>
    <property type="project" value="UniProtKB-KW"/>
</dbReference>
<dbReference type="Proteomes" id="UP000596092">
    <property type="component" value="Chromosome"/>
</dbReference>
<evidence type="ECO:0000256" key="1">
    <source>
        <dbReference type="ARBA" id="ARBA00008857"/>
    </source>
</evidence>
<accession>A0A7T5VE87</accession>
<dbReference type="Pfam" id="PF22022">
    <property type="entry name" value="Phage_int_M"/>
    <property type="match status" value="1"/>
</dbReference>
<dbReference type="PANTHER" id="PTHR30349">
    <property type="entry name" value="PHAGE INTEGRASE-RELATED"/>
    <property type="match status" value="1"/>
</dbReference>
<gene>
    <name evidence="5" type="ORF">HP555_10840</name>
</gene>
<dbReference type="EMBL" id="CP054140">
    <property type="protein sequence ID" value="QQG66325.1"/>
    <property type="molecule type" value="Genomic_DNA"/>
</dbReference>
<dbReference type="Gene3D" id="1.10.150.130">
    <property type="match status" value="1"/>
</dbReference>
<dbReference type="InterPro" id="IPR002104">
    <property type="entry name" value="Integrase_catalytic"/>
</dbReference>
<dbReference type="InterPro" id="IPR010998">
    <property type="entry name" value="Integrase_recombinase_N"/>
</dbReference>
<dbReference type="InterPro" id="IPR013762">
    <property type="entry name" value="Integrase-like_cat_sf"/>
</dbReference>
<evidence type="ECO:0000256" key="3">
    <source>
        <dbReference type="ARBA" id="ARBA00023172"/>
    </source>
</evidence>
<dbReference type="PROSITE" id="PS51898">
    <property type="entry name" value="TYR_RECOMBINASE"/>
    <property type="match status" value="1"/>
</dbReference>
<keyword evidence="2" id="KW-0238">DNA-binding</keyword>
<comment type="similarity">
    <text evidence="1">Belongs to the 'phage' integrase family.</text>
</comment>
<organism evidence="5 6">
    <name type="scientific">Desulfobulbus oligotrophicus</name>
    <dbReference type="NCBI Taxonomy" id="1909699"/>
    <lineage>
        <taxon>Bacteria</taxon>
        <taxon>Pseudomonadati</taxon>
        <taxon>Thermodesulfobacteriota</taxon>
        <taxon>Desulfobulbia</taxon>
        <taxon>Desulfobulbales</taxon>
        <taxon>Desulfobulbaceae</taxon>
        <taxon>Desulfobulbus</taxon>
    </lineage>
</organism>
<dbReference type="CDD" id="cd00796">
    <property type="entry name" value="INT_Rci_Hp1_C"/>
    <property type="match status" value="1"/>
</dbReference>
<dbReference type="Pfam" id="PF00589">
    <property type="entry name" value="Phage_integrase"/>
    <property type="match status" value="1"/>
</dbReference>
<dbReference type="RefSeq" id="WP_199262381.1">
    <property type="nucleotide sequence ID" value="NZ_CP054140.1"/>
</dbReference>
<keyword evidence="3" id="KW-0233">DNA recombination</keyword>
<dbReference type="InterPro" id="IPR050090">
    <property type="entry name" value="Tyrosine_recombinase_XerCD"/>
</dbReference>
<dbReference type="InterPro" id="IPR011010">
    <property type="entry name" value="DNA_brk_join_enz"/>
</dbReference>
<proteinExistence type="inferred from homology"/>
<feature type="domain" description="Tyr recombinase" evidence="4">
    <location>
        <begin position="164"/>
        <end position="341"/>
    </location>
</feature>
<dbReference type="PANTHER" id="PTHR30349:SF64">
    <property type="entry name" value="PROPHAGE INTEGRASE INTD-RELATED"/>
    <property type="match status" value="1"/>
</dbReference>
<dbReference type="AlphaFoldDB" id="A0A7T5VE87"/>
<evidence type="ECO:0000313" key="6">
    <source>
        <dbReference type="Proteomes" id="UP000596092"/>
    </source>
</evidence>
<dbReference type="GO" id="GO:0015074">
    <property type="term" value="P:DNA integration"/>
    <property type="evidence" value="ECO:0007669"/>
    <property type="project" value="InterPro"/>
</dbReference>
<keyword evidence="6" id="KW-1185">Reference proteome</keyword>
<name>A0A7T5VE87_9BACT</name>
<protein>
    <submittedName>
        <fullName evidence="5">Site-specific integrase</fullName>
    </submittedName>
</protein>
<dbReference type="GO" id="GO:0003677">
    <property type="term" value="F:DNA binding"/>
    <property type="evidence" value="ECO:0007669"/>
    <property type="project" value="UniProtKB-KW"/>
</dbReference>
<evidence type="ECO:0000256" key="2">
    <source>
        <dbReference type="ARBA" id="ARBA00023125"/>
    </source>
</evidence>
<evidence type="ECO:0000259" key="4">
    <source>
        <dbReference type="PROSITE" id="PS51898"/>
    </source>
</evidence>
<dbReference type="SUPFAM" id="SSF56349">
    <property type="entry name" value="DNA breaking-rejoining enzymes"/>
    <property type="match status" value="1"/>
</dbReference>
<sequence length="358" mass="39799">MSVHQTKDGRWFVFYHKGFNKEEPNRTREYFGRGIEAELAAHARNHAIGLGVQRDHSAAEPTFADLAADYMEAHAGDMRPTSREDAAWKLDGVILPQLGHLPGSRIGPPALDGYVAGRAALGRKNTSIHRELSIIRAIIRWAVKRHKITHNPMDGFDLPRRDDAIISPPTAAELQALYRAAAPHLQRALLLSYYTGMRPGGSELLALRWEHVDRVNGSIFVESAKKGGMRARGVPIATELDTAMARWIQADRERGPLQWVVHYHGARIGSLKTAWAQAKRRAGITRRMRLYDLRHMAASDMLAGGADLKSVSEILGHASPDMTMRIYQHTITAQRRAAIAVLGKRLPIDTSQDDDKTG</sequence>
<dbReference type="Gene3D" id="1.10.443.10">
    <property type="entry name" value="Intergrase catalytic core"/>
    <property type="match status" value="1"/>
</dbReference>
<dbReference type="InterPro" id="IPR053876">
    <property type="entry name" value="Phage_int_M"/>
</dbReference>